<dbReference type="Pfam" id="PF12911">
    <property type="entry name" value="OppC_N"/>
    <property type="match status" value="1"/>
</dbReference>
<evidence type="ECO:0000256" key="2">
    <source>
        <dbReference type="ARBA" id="ARBA00022448"/>
    </source>
</evidence>
<proteinExistence type="predicted"/>
<dbReference type="EMBL" id="CAEZSN010000014">
    <property type="protein sequence ID" value="CAB4535694.1"/>
    <property type="molecule type" value="Genomic_DNA"/>
</dbReference>
<evidence type="ECO:0000256" key="3">
    <source>
        <dbReference type="ARBA" id="ARBA00022475"/>
    </source>
</evidence>
<name>A0A6J6BAM8_9ZZZZ</name>
<keyword evidence="5 7" id="KW-1133">Transmembrane helix</keyword>
<feature type="transmembrane region" description="Helical" evidence="7">
    <location>
        <begin position="28"/>
        <end position="53"/>
    </location>
</feature>
<dbReference type="EMBL" id="CAEZUR010000016">
    <property type="protein sequence ID" value="CAB4603249.1"/>
    <property type="molecule type" value="Genomic_DNA"/>
</dbReference>
<protein>
    <submittedName>
        <fullName evidence="9">Unannotated protein</fullName>
    </submittedName>
</protein>
<evidence type="ECO:0000256" key="1">
    <source>
        <dbReference type="ARBA" id="ARBA00004651"/>
    </source>
</evidence>
<evidence type="ECO:0000313" key="9">
    <source>
        <dbReference type="EMBL" id="CAB4535694.1"/>
    </source>
</evidence>
<dbReference type="InterPro" id="IPR000515">
    <property type="entry name" value="MetI-like"/>
</dbReference>
<keyword evidence="6 7" id="KW-0472">Membrane</keyword>
<feature type="transmembrane region" description="Helical" evidence="7">
    <location>
        <begin position="178"/>
        <end position="197"/>
    </location>
</feature>
<feature type="transmembrane region" description="Helical" evidence="7">
    <location>
        <begin position="284"/>
        <end position="304"/>
    </location>
</feature>
<keyword evidence="2" id="KW-0813">Transport</keyword>
<comment type="subcellular location">
    <subcellularLocation>
        <location evidence="1">Cell membrane</location>
        <topology evidence="1">Multi-pass membrane protein</topology>
    </subcellularLocation>
</comment>
<evidence type="ECO:0000313" key="10">
    <source>
        <dbReference type="EMBL" id="CAB4603249.1"/>
    </source>
</evidence>
<dbReference type="GO" id="GO:0005886">
    <property type="term" value="C:plasma membrane"/>
    <property type="evidence" value="ECO:0007669"/>
    <property type="project" value="UniProtKB-SubCell"/>
</dbReference>
<evidence type="ECO:0000256" key="5">
    <source>
        <dbReference type="ARBA" id="ARBA00022989"/>
    </source>
</evidence>
<dbReference type="CDD" id="cd06261">
    <property type="entry name" value="TM_PBP2"/>
    <property type="match status" value="1"/>
</dbReference>
<reference evidence="9" key="1">
    <citation type="submission" date="2020-05" db="EMBL/GenBank/DDBJ databases">
        <authorList>
            <person name="Chiriac C."/>
            <person name="Salcher M."/>
            <person name="Ghai R."/>
            <person name="Kavagutti S V."/>
        </authorList>
    </citation>
    <scope>NUCLEOTIDE SEQUENCE</scope>
</reference>
<dbReference type="InterPro" id="IPR025966">
    <property type="entry name" value="OppC_N"/>
</dbReference>
<gene>
    <name evidence="9" type="ORF">UFOPK1433_00208</name>
    <name evidence="10" type="ORF">UFOPK1843_00318</name>
</gene>
<keyword evidence="4 7" id="KW-0812">Transmembrane</keyword>
<feature type="transmembrane region" description="Helical" evidence="7">
    <location>
        <begin position="137"/>
        <end position="158"/>
    </location>
</feature>
<dbReference type="Gene3D" id="1.10.3720.10">
    <property type="entry name" value="MetI-like"/>
    <property type="match status" value="1"/>
</dbReference>
<evidence type="ECO:0000259" key="8">
    <source>
        <dbReference type="PROSITE" id="PS50928"/>
    </source>
</evidence>
<dbReference type="PROSITE" id="PS50928">
    <property type="entry name" value="ABC_TM1"/>
    <property type="match status" value="1"/>
</dbReference>
<feature type="transmembrane region" description="Helical" evidence="7">
    <location>
        <begin position="104"/>
        <end position="130"/>
    </location>
</feature>
<dbReference type="InterPro" id="IPR035906">
    <property type="entry name" value="MetI-like_sf"/>
</dbReference>
<organism evidence="9">
    <name type="scientific">freshwater metagenome</name>
    <dbReference type="NCBI Taxonomy" id="449393"/>
    <lineage>
        <taxon>unclassified sequences</taxon>
        <taxon>metagenomes</taxon>
        <taxon>ecological metagenomes</taxon>
    </lineage>
</organism>
<dbReference type="PANTHER" id="PTHR43386:SF1">
    <property type="entry name" value="D,D-DIPEPTIDE TRANSPORT SYSTEM PERMEASE PROTEIN DDPC-RELATED"/>
    <property type="match status" value="1"/>
</dbReference>
<sequence length="317" mass="34940">MFSKEAEQKLQGHSPRELSWRRFKSNKVAIPSLVVALLAIFLVVLSPVIYSLLGIDPNARDEDALDNRGEVPGDWNGISAKHPLGVIPGIGYDLLARMLFGARVSFLIALASTLITVVLGLFMGIVGGYFRGRIDGVIGRFTDFLLAFPTFFMIIALSAPTIERMEKSGLIRGNEARILYLILIFAIFGWPYLSRIIRSQVISIRERDFVLSAQALGASDFRILVKEVLPNVWTPIIIYVSLALPGYLSAEAVFSYLGIGVQPPMPTLGTIIADSTKYMMNNTVYFFIPALALILLVLTFNLLGDALRDALDPKSET</sequence>
<dbReference type="InterPro" id="IPR050366">
    <property type="entry name" value="BP-dependent_transpt_permease"/>
</dbReference>
<dbReference type="AlphaFoldDB" id="A0A6J6BAM8"/>
<dbReference type="GO" id="GO:0055085">
    <property type="term" value="P:transmembrane transport"/>
    <property type="evidence" value="ECO:0007669"/>
    <property type="project" value="InterPro"/>
</dbReference>
<evidence type="ECO:0000256" key="7">
    <source>
        <dbReference type="SAM" id="Phobius"/>
    </source>
</evidence>
<evidence type="ECO:0000256" key="6">
    <source>
        <dbReference type="ARBA" id="ARBA00023136"/>
    </source>
</evidence>
<dbReference type="Pfam" id="PF00528">
    <property type="entry name" value="BPD_transp_1"/>
    <property type="match status" value="1"/>
</dbReference>
<feature type="domain" description="ABC transmembrane type-1" evidence="8">
    <location>
        <begin position="102"/>
        <end position="304"/>
    </location>
</feature>
<keyword evidence="3" id="KW-1003">Cell membrane</keyword>
<evidence type="ECO:0000256" key="4">
    <source>
        <dbReference type="ARBA" id="ARBA00022692"/>
    </source>
</evidence>
<dbReference type="SUPFAM" id="SSF161098">
    <property type="entry name" value="MetI-like"/>
    <property type="match status" value="1"/>
</dbReference>
<accession>A0A6J6BAM8</accession>
<dbReference type="PANTHER" id="PTHR43386">
    <property type="entry name" value="OLIGOPEPTIDE TRANSPORT SYSTEM PERMEASE PROTEIN APPC"/>
    <property type="match status" value="1"/>
</dbReference>